<gene>
    <name evidence="1" type="ORF">Ga0061079_11111</name>
</gene>
<dbReference type="STRING" id="1586267.GCA_001418685_01684"/>
<keyword evidence="2" id="KW-1185">Reference proteome</keyword>
<organism evidence="1 2">
    <name type="scientific">Apibacter mensalis</name>
    <dbReference type="NCBI Taxonomy" id="1586267"/>
    <lineage>
        <taxon>Bacteria</taxon>
        <taxon>Pseudomonadati</taxon>
        <taxon>Bacteroidota</taxon>
        <taxon>Flavobacteriia</taxon>
        <taxon>Flavobacteriales</taxon>
        <taxon>Weeksellaceae</taxon>
        <taxon>Apibacter</taxon>
    </lineage>
</organism>
<proteinExistence type="predicted"/>
<evidence type="ECO:0000313" key="2">
    <source>
        <dbReference type="Proteomes" id="UP000182761"/>
    </source>
</evidence>
<dbReference type="EMBL" id="FCOR01000011">
    <property type="protein sequence ID" value="CVK16819.1"/>
    <property type="molecule type" value="Genomic_DNA"/>
</dbReference>
<dbReference type="Gene3D" id="3.10.450.50">
    <property type="match status" value="1"/>
</dbReference>
<dbReference type="AlphaFoldDB" id="A0A0X3ANV0"/>
<dbReference type="RefSeq" id="WP_055426007.1">
    <property type="nucleotide sequence ID" value="NZ_FCOR01000011.1"/>
</dbReference>
<dbReference type="InterPro" id="IPR032710">
    <property type="entry name" value="NTF2-like_dom_sf"/>
</dbReference>
<evidence type="ECO:0008006" key="3">
    <source>
        <dbReference type="Google" id="ProtNLM"/>
    </source>
</evidence>
<dbReference type="OrthoDB" id="1452216at2"/>
<dbReference type="SUPFAM" id="SSF54427">
    <property type="entry name" value="NTF2-like"/>
    <property type="match status" value="1"/>
</dbReference>
<protein>
    <recommendedName>
        <fullName evidence="3">SnoaL-like domain-containing protein</fullName>
    </recommendedName>
</protein>
<evidence type="ECO:0000313" key="1">
    <source>
        <dbReference type="EMBL" id="CVK16819.1"/>
    </source>
</evidence>
<sequence length="166" mass="19928">MKKIVAYFLFSLILLSCNSIEKKKNVKTVEEFYKIYAQRNDAKRLMNFYSDFRPKWVDAVSQSLIEGKNNIQDMYESSWNDKNFKKHQNYPESITIKEIVSNDSIVAVSGQYNPYYYNDKLVPEMKFTSWLYFDRDGKIKKQIEWMQYTMNDLKDIINFKQNAEIN</sequence>
<accession>A0A0X3ANV0</accession>
<name>A0A0X3ANV0_9FLAO</name>
<dbReference type="Proteomes" id="UP000182761">
    <property type="component" value="Unassembled WGS sequence"/>
</dbReference>
<reference evidence="1 2" key="1">
    <citation type="submission" date="2016-01" db="EMBL/GenBank/DDBJ databases">
        <authorList>
            <person name="McClelland M."/>
            <person name="Jain A."/>
            <person name="Saraogi P."/>
            <person name="Mendelson R."/>
            <person name="Westerman R."/>
            <person name="SanMiguel P."/>
            <person name="Csonka L."/>
        </authorList>
    </citation>
    <scope>NUCLEOTIDE SEQUENCE [LARGE SCALE GENOMIC DNA]</scope>
    <source>
        <strain evidence="1 2">R-53146</strain>
    </source>
</reference>
<dbReference type="PROSITE" id="PS51257">
    <property type="entry name" value="PROKAR_LIPOPROTEIN"/>
    <property type="match status" value="1"/>
</dbReference>